<name>A0AAV7X0F8_PLEWA</name>
<organism evidence="2 3">
    <name type="scientific">Pleurodeles waltl</name>
    <name type="common">Iberian ribbed newt</name>
    <dbReference type="NCBI Taxonomy" id="8319"/>
    <lineage>
        <taxon>Eukaryota</taxon>
        <taxon>Metazoa</taxon>
        <taxon>Chordata</taxon>
        <taxon>Craniata</taxon>
        <taxon>Vertebrata</taxon>
        <taxon>Euteleostomi</taxon>
        <taxon>Amphibia</taxon>
        <taxon>Batrachia</taxon>
        <taxon>Caudata</taxon>
        <taxon>Salamandroidea</taxon>
        <taxon>Salamandridae</taxon>
        <taxon>Pleurodelinae</taxon>
        <taxon>Pleurodeles</taxon>
    </lineage>
</organism>
<gene>
    <name evidence="2" type="ORF">NDU88_005360</name>
</gene>
<feature type="region of interest" description="Disordered" evidence="1">
    <location>
        <begin position="39"/>
        <end position="60"/>
    </location>
</feature>
<evidence type="ECO:0000313" key="3">
    <source>
        <dbReference type="Proteomes" id="UP001066276"/>
    </source>
</evidence>
<sequence length="122" mass="13690">MRKELWKRSHRHKRLEKGGEIPWEEEKICERTRVFGECELSDSSRGGGEGVHGPGGADRAVQCDPRDPSIAALGCAAARPLEETPERFQAGDRRRLEPRWYADRVAARRRAGAARAEKLEAA</sequence>
<protein>
    <submittedName>
        <fullName evidence="2">Uncharacterized protein</fullName>
    </submittedName>
</protein>
<accession>A0AAV7X0F8</accession>
<evidence type="ECO:0000256" key="1">
    <source>
        <dbReference type="SAM" id="MobiDB-lite"/>
    </source>
</evidence>
<dbReference type="EMBL" id="JANPWB010000001">
    <property type="protein sequence ID" value="KAJ1217770.1"/>
    <property type="molecule type" value="Genomic_DNA"/>
</dbReference>
<keyword evidence="3" id="KW-1185">Reference proteome</keyword>
<proteinExistence type="predicted"/>
<dbReference type="AlphaFoldDB" id="A0AAV7X0F8"/>
<dbReference type="Proteomes" id="UP001066276">
    <property type="component" value="Chromosome 1_1"/>
</dbReference>
<evidence type="ECO:0000313" key="2">
    <source>
        <dbReference type="EMBL" id="KAJ1217770.1"/>
    </source>
</evidence>
<feature type="compositionally biased region" description="Gly residues" evidence="1">
    <location>
        <begin position="45"/>
        <end position="56"/>
    </location>
</feature>
<comment type="caution">
    <text evidence="2">The sequence shown here is derived from an EMBL/GenBank/DDBJ whole genome shotgun (WGS) entry which is preliminary data.</text>
</comment>
<reference evidence="2" key="1">
    <citation type="journal article" date="2022" name="bioRxiv">
        <title>Sequencing and chromosome-scale assembly of the giantPleurodeles waltlgenome.</title>
        <authorList>
            <person name="Brown T."/>
            <person name="Elewa A."/>
            <person name="Iarovenko S."/>
            <person name="Subramanian E."/>
            <person name="Araus A.J."/>
            <person name="Petzold A."/>
            <person name="Susuki M."/>
            <person name="Suzuki K.-i.T."/>
            <person name="Hayashi T."/>
            <person name="Toyoda A."/>
            <person name="Oliveira C."/>
            <person name="Osipova E."/>
            <person name="Leigh N.D."/>
            <person name="Simon A."/>
            <person name="Yun M.H."/>
        </authorList>
    </citation>
    <scope>NUCLEOTIDE SEQUENCE</scope>
    <source>
        <strain evidence="2">20211129_DDA</strain>
        <tissue evidence="2">Liver</tissue>
    </source>
</reference>